<dbReference type="EMBL" id="BNCP01000002">
    <property type="protein sequence ID" value="GIL71153.1"/>
    <property type="molecule type" value="Genomic_DNA"/>
</dbReference>
<protein>
    <recommendedName>
        <fullName evidence="1">Methyltransferase FkbM domain-containing protein</fullName>
    </recommendedName>
</protein>
<gene>
    <name evidence="2" type="ORF">Vretifemale_1767</name>
</gene>
<evidence type="ECO:0000313" key="2">
    <source>
        <dbReference type="EMBL" id="GIL71153.1"/>
    </source>
</evidence>
<dbReference type="SUPFAM" id="SSF53335">
    <property type="entry name" value="S-adenosyl-L-methionine-dependent methyltransferases"/>
    <property type="match status" value="1"/>
</dbReference>
<proteinExistence type="predicted"/>
<dbReference type="AlphaFoldDB" id="A0A8J4FD03"/>
<dbReference type="Gene3D" id="3.40.50.150">
    <property type="entry name" value="Vaccinia Virus protein VP39"/>
    <property type="match status" value="1"/>
</dbReference>
<dbReference type="PANTHER" id="PTHR34203:SF15">
    <property type="entry name" value="SLL1173 PROTEIN"/>
    <property type="match status" value="1"/>
</dbReference>
<dbReference type="Pfam" id="PF05050">
    <property type="entry name" value="Methyltransf_21"/>
    <property type="match status" value="1"/>
</dbReference>
<sequence>MNLQSLQGSVRPIPKMQMQMELAPLRNAFRDAARLAGRRGLAVHDVGFGIRARLLTYRNNSFVMVLPLNTTQVAGPATHDMIMETGRLHERETNFAIAVFSRFCGKIGPQLVLDVGSNVGYYSLIAAAFGCKVMAFDGNLEALDYLKMSIIINDFSDRVNVMEALVSNVTEIEFNGWNVKADSGANSSPAFVTTRSVKLDDVIHEPVLYAKVDVEGWEPAVFASAKEMFQKEPPLYIFFEMTYYLEKWKHEYLEVFMMLAAAGYMCESHVLEKMFTMPTTNEAFDAMLKEYSFICDPTKTHFCQDEFSCILPWPSVNQLSSKS</sequence>
<dbReference type="NCBIfam" id="TIGR01444">
    <property type="entry name" value="fkbM_fam"/>
    <property type="match status" value="1"/>
</dbReference>
<feature type="domain" description="Methyltransferase FkbM" evidence="1">
    <location>
        <begin position="114"/>
        <end position="264"/>
    </location>
</feature>
<comment type="caution">
    <text evidence="2">The sequence shown here is derived from an EMBL/GenBank/DDBJ whole genome shotgun (WGS) entry which is preliminary data.</text>
</comment>
<dbReference type="InterPro" id="IPR029063">
    <property type="entry name" value="SAM-dependent_MTases_sf"/>
</dbReference>
<organism evidence="2 3">
    <name type="scientific">Volvox reticuliferus</name>
    <dbReference type="NCBI Taxonomy" id="1737510"/>
    <lineage>
        <taxon>Eukaryota</taxon>
        <taxon>Viridiplantae</taxon>
        <taxon>Chlorophyta</taxon>
        <taxon>core chlorophytes</taxon>
        <taxon>Chlorophyceae</taxon>
        <taxon>CS clade</taxon>
        <taxon>Chlamydomonadales</taxon>
        <taxon>Volvocaceae</taxon>
        <taxon>Volvox</taxon>
    </lineage>
</organism>
<name>A0A8J4FD03_9CHLO</name>
<accession>A0A8J4FD03</accession>
<dbReference type="Proteomes" id="UP000747110">
    <property type="component" value="Unassembled WGS sequence"/>
</dbReference>
<reference evidence="2" key="1">
    <citation type="journal article" date="2021" name="Proc. Natl. Acad. Sci. U.S.A.">
        <title>Three genomes in the algal genus Volvox reveal the fate of a haploid sex-determining region after a transition to homothallism.</title>
        <authorList>
            <person name="Yamamoto K."/>
            <person name="Hamaji T."/>
            <person name="Kawai-Toyooka H."/>
            <person name="Matsuzaki R."/>
            <person name="Takahashi F."/>
            <person name="Nishimura Y."/>
            <person name="Kawachi M."/>
            <person name="Noguchi H."/>
            <person name="Minakuchi Y."/>
            <person name="Umen J.G."/>
            <person name="Toyoda A."/>
            <person name="Nozaki H."/>
        </authorList>
    </citation>
    <scope>NUCLEOTIDE SEQUENCE</scope>
    <source>
        <strain evidence="2">NIES-3786</strain>
    </source>
</reference>
<dbReference type="InterPro" id="IPR006342">
    <property type="entry name" value="FkbM_mtfrase"/>
</dbReference>
<dbReference type="OrthoDB" id="540883at2759"/>
<dbReference type="InterPro" id="IPR052514">
    <property type="entry name" value="SAM-dependent_MTase"/>
</dbReference>
<evidence type="ECO:0000259" key="1">
    <source>
        <dbReference type="Pfam" id="PF05050"/>
    </source>
</evidence>
<keyword evidence="3" id="KW-1185">Reference proteome</keyword>
<dbReference type="PANTHER" id="PTHR34203">
    <property type="entry name" value="METHYLTRANSFERASE, FKBM FAMILY PROTEIN"/>
    <property type="match status" value="1"/>
</dbReference>
<evidence type="ECO:0000313" key="3">
    <source>
        <dbReference type="Proteomes" id="UP000747110"/>
    </source>
</evidence>